<gene>
    <name evidence="1" type="ORF">NT03LS_3106a</name>
</gene>
<evidence type="ECO:0000313" key="1">
    <source>
        <dbReference type="EMBL" id="EFR98849.1"/>
    </source>
</evidence>
<accession>E3ZU44</accession>
<dbReference type="AlphaFoldDB" id="E3ZU44"/>
<organism evidence="1 2">
    <name type="scientific">Listeria seeligeri FSL N1-067</name>
    <dbReference type="NCBI Taxonomy" id="702453"/>
    <lineage>
        <taxon>Bacteria</taxon>
        <taxon>Bacillati</taxon>
        <taxon>Bacillota</taxon>
        <taxon>Bacilli</taxon>
        <taxon>Bacillales</taxon>
        <taxon>Listeriaceae</taxon>
        <taxon>Listeria</taxon>
    </lineage>
</organism>
<dbReference type="EMBL" id="ADXJ01001055">
    <property type="protein sequence ID" value="EFR98849.1"/>
    <property type="molecule type" value="Genomic_DNA"/>
</dbReference>
<dbReference type="HOGENOM" id="CLU_3352636_0_0_9"/>
<evidence type="ECO:0000313" key="2">
    <source>
        <dbReference type="Proteomes" id="UP000004302"/>
    </source>
</evidence>
<proteinExistence type="predicted"/>
<dbReference type="Proteomes" id="UP000004302">
    <property type="component" value="Chromosome"/>
</dbReference>
<reference evidence="1 2" key="1">
    <citation type="journal article" date="2010" name="Microbiol. Resour. Announc.">
        <title>Comparative genomics of the bacterial genus Listeria: Genome evolution is characterized by limited gene acquisition and limited gene loss.</title>
        <authorList>
            <person name="den Bakker H.C."/>
            <person name="Cummings C.A."/>
            <person name="Ferreira V."/>
            <person name="Vatta P."/>
            <person name="Orsi R.H."/>
            <person name="Degoricija L."/>
            <person name="Barker M."/>
            <person name="Petrauskene O."/>
            <person name="Furtado M.R."/>
            <person name="Wiedmann M."/>
        </authorList>
    </citation>
    <scope>NUCLEOTIDE SEQUENCE [LARGE SCALE GENOMIC DNA]</scope>
    <source>
        <strain evidence="1 2">FSL N1-067</strain>
    </source>
</reference>
<feature type="non-terminal residue" evidence="1">
    <location>
        <position position="1"/>
    </location>
</feature>
<name>E3ZU44_LISSE</name>
<comment type="caution">
    <text evidence="1">The sequence shown here is derived from an EMBL/GenBank/DDBJ whole genome shotgun (WGS) entry which is preliminary data.</text>
</comment>
<protein>
    <submittedName>
        <fullName evidence="1">Uncharacterized protein</fullName>
    </submittedName>
</protein>
<sequence>EHRDDLIRKPNKITLSPKKRTRLPKARFPFLSIVHF</sequence>